<dbReference type="PANTHER" id="PTHR47933:SF11">
    <property type="entry name" value="PENTATRICOPEPTIDE REPEAT-CONTAINING PROTEIN 2"/>
    <property type="match status" value="1"/>
</dbReference>
<dbReference type="InterPro" id="IPR051240">
    <property type="entry name" value="Mito_RNA-Proc/Resp"/>
</dbReference>
<dbReference type="EMBL" id="GBRH01204964">
    <property type="protein sequence ID" value="JAD92931.1"/>
    <property type="molecule type" value="Transcribed_RNA"/>
</dbReference>
<organism evidence="4">
    <name type="scientific">Arundo donax</name>
    <name type="common">Giant reed</name>
    <name type="synonym">Donax arundinaceus</name>
    <dbReference type="NCBI Taxonomy" id="35708"/>
    <lineage>
        <taxon>Eukaryota</taxon>
        <taxon>Viridiplantae</taxon>
        <taxon>Streptophyta</taxon>
        <taxon>Embryophyta</taxon>
        <taxon>Tracheophyta</taxon>
        <taxon>Spermatophyta</taxon>
        <taxon>Magnoliopsida</taxon>
        <taxon>Liliopsida</taxon>
        <taxon>Poales</taxon>
        <taxon>Poaceae</taxon>
        <taxon>PACMAD clade</taxon>
        <taxon>Arundinoideae</taxon>
        <taxon>Arundineae</taxon>
        <taxon>Arundo</taxon>
    </lineage>
</organism>
<keyword evidence="2" id="KW-0809">Transit peptide</keyword>
<dbReference type="Gene3D" id="1.25.40.10">
    <property type="entry name" value="Tetratricopeptide repeat domain"/>
    <property type="match status" value="1"/>
</dbReference>
<dbReference type="InterPro" id="IPR011990">
    <property type="entry name" value="TPR-like_helical_dom_sf"/>
</dbReference>
<proteinExistence type="predicted"/>
<dbReference type="PROSITE" id="PS51375">
    <property type="entry name" value="PPR"/>
    <property type="match status" value="3"/>
</dbReference>
<reference evidence="4" key="1">
    <citation type="submission" date="2014-09" db="EMBL/GenBank/DDBJ databases">
        <authorList>
            <person name="Magalhaes I.L.F."/>
            <person name="Oliveira U."/>
            <person name="Santos F.R."/>
            <person name="Vidigal T.H.D.A."/>
            <person name="Brescovit A.D."/>
            <person name="Santos A.J."/>
        </authorList>
    </citation>
    <scope>NUCLEOTIDE SEQUENCE</scope>
    <source>
        <tissue evidence="4">Shoot tissue taken approximately 20 cm above the soil surface</tissue>
    </source>
</reference>
<evidence type="ECO:0008006" key="5">
    <source>
        <dbReference type="Google" id="ProtNLM"/>
    </source>
</evidence>
<feature type="repeat" description="PPR" evidence="3">
    <location>
        <begin position="64"/>
        <end position="98"/>
    </location>
</feature>
<dbReference type="GO" id="GO:0003729">
    <property type="term" value="F:mRNA binding"/>
    <property type="evidence" value="ECO:0007669"/>
    <property type="project" value="TreeGrafter"/>
</dbReference>
<feature type="repeat" description="PPR" evidence="3">
    <location>
        <begin position="29"/>
        <end position="63"/>
    </location>
</feature>
<dbReference type="InterPro" id="IPR002885">
    <property type="entry name" value="PPR_rpt"/>
</dbReference>
<name>A0A0A9DYQ7_ARUDO</name>
<dbReference type="NCBIfam" id="TIGR00756">
    <property type="entry name" value="PPR"/>
    <property type="match status" value="3"/>
</dbReference>
<evidence type="ECO:0000313" key="4">
    <source>
        <dbReference type="EMBL" id="JAD92931.1"/>
    </source>
</evidence>
<evidence type="ECO:0000256" key="3">
    <source>
        <dbReference type="PROSITE-ProRule" id="PRU00708"/>
    </source>
</evidence>
<evidence type="ECO:0000256" key="2">
    <source>
        <dbReference type="ARBA" id="ARBA00022946"/>
    </source>
</evidence>
<dbReference type="Pfam" id="PF13041">
    <property type="entry name" value="PPR_2"/>
    <property type="match status" value="1"/>
</dbReference>
<dbReference type="AlphaFoldDB" id="A0A0A9DYQ7"/>
<protein>
    <recommendedName>
        <fullName evidence="5">Pentacotripeptide-repeat region of PRORP domain-containing protein</fullName>
    </recommendedName>
</protein>
<keyword evidence="1" id="KW-0677">Repeat</keyword>
<feature type="repeat" description="PPR" evidence="3">
    <location>
        <begin position="1"/>
        <end position="28"/>
    </location>
</feature>
<sequence>MIDGLCRIGETEKALKLLSMMEKKGCSPNVVTYTALIDGFGKAGKVDISLELFAQMSTQGRAPNYVMYRVLINHCCAAGLLDKAHSLLIEMKQTYWPKYLQGYSCVVQGFFFPNTCGSRF</sequence>
<dbReference type="PANTHER" id="PTHR47933">
    <property type="entry name" value="PENTATRICOPEPTIDE REPEAT-CONTAINING PROTEIN 1, MITOCHONDRIAL"/>
    <property type="match status" value="1"/>
</dbReference>
<accession>A0A0A9DYQ7</accession>
<evidence type="ECO:0000256" key="1">
    <source>
        <dbReference type="ARBA" id="ARBA00022737"/>
    </source>
</evidence>
<reference evidence="4" key="2">
    <citation type="journal article" date="2015" name="Data Brief">
        <title>Shoot transcriptome of the giant reed, Arundo donax.</title>
        <authorList>
            <person name="Barrero R.A."/>
            <person name="Guerrero F.D."/>
            <person name="Moolhuijzen P."/>
            <person name="Goolsby J.A."/>
            <person name="Tidwell J."/>
            <person name="Bellgard S.E."/>
            <person name="Bellgard M.I."/>
        </authorList>
    </citation>
    <scope>NUCLEOTIDE SEQUENCE</scope>
    <source>
        <tissue evidence="4">Shoot tissue taken approximately 20 cm above the soil surface</tissue>
    </source>
</reference>
<dbReference type="Pfam" id="PF12854">
    <property type="entry name" value="PPR_1"/>
    <property type="match status" value="1"/>
</dbReference>